<proteinExistence type="predicted"/>
<organism evidence="1 2">
    <name type="scientific">Campylobacter lari</name>
    <dbReference type="NCBI Taxonomy" id="201"/>
    <lineage>
        <taxon>Bacteria</taxon>
        <taxon>Pseudomonadati</taxon>
        <taxon>Campylobacterota</taxon>
        <taxon>Epsilonproteobacteria</taxon>
        <taxon>Campylobacterales</taxon>
        <taxon>Campylobacteraceae</taxon>
        <taxon>Campylobacter</taxon>
    </lineage>
</organism>
<protein>
    <submittedName>
        <fullName evidence="1">LPXTG cell wall anchor domain-containing protein</fullName>
    </submittedName>
</protein>
<dbReference type="AlphaFoldDB" id="A0A5L8LK22"/>
<name>A0A5L8LK22_CAMLA</name>
<dbReference type="Proteomes" id="UP000471322">
    <property type="component" value="Unassembled WGS sequence"/>
</dbReference>
<gene>
    <name evidence="1" type="ORF">GL567_07345</name>
</gene>
<dbReference type="EMBL" id="AANNSE010000011">
    <property type="protein sequence ID" value="EDP6815371.1"/>
    <property type="molecule type" value="Genomic_DNA"/>
</dbReference>
<reference evidence="1 2" key="1">
    <citation type="submission" date="2019-11" db="EMBL/GenBank/DDBJ databases">
        <authorList>
            <consortium name="PulseNet: The National Subtyping Network for Foodborne Disease Surveillance"/>
            <person name="Tarr C.L."/>
            <person name="Trees E."/>
            <person name="Katz L.S."/>
            <person name="Carleton-Romer H.A."/>
            <person name="Stroika S."/>
            <person name="Kucerova Z."/>
            <person name="Roache K.F."/>
            <person name="Sabol A.L."/>
            <person name="Besser J."/>
            <person name="Gerner-Smidt P."/>
        </authorList>
    </citation>
    <scope>NUCLEOTIDE SEQUENCE [LARGE SCALE GENOMIC DNA]</scope>
    <source>
        <strain evidence="1 2">PNUSAC013627</strain>
    </source>
</reference>
<accession>A0A5L8LK22</accession>
<evidence type="ECO:0000313" key="2">
    <source>
        <dbReference type="Proteomes" id="UP000471322"/>
    </source>
</evidence>
<evidence type="ECO:0000313" key="1">
    <source>
        <dbReference type="EMBL" id="EDP6815371.1"/>
    </source>
</evidence>
<dbReference type="RefSeq" id="WP_148308383.1">
    <property type="nucleotide sequence ID" value="NZ_JAJUKN010000013.1"/>
</dbReference>
<dbReference type="NCBIfam" id="TIGR01167">
    <property type="entry name" value="LPXTG_anchor"/>
    <property type="match status" value="1"/>
</dbReference>
<comment type="caution">
    <text evidence="1">The sequence shown here is derived from an EMBL/GenBank/DDBJ whole genome shotgun (WGS) entry which is preliminary data.</text>
</comment>
<sequence>MQKMFEQALPFSVVVITLLGFLFITLFLFYLVKKFKDK</sequence>